<proteinExistence type="predicted"/>
<name>A0ABD2Z1Y7_9GENT</name>
<evidence type="ECO:0000256" key="1">
    <source>
        <dbReference type="SAM" id="MobiDB-lite"/>
    </source>
</evidence>
<gene>
    <name evidence="2" type="ORF">ACH5RR_025845</name>
</gene>
<reference evidence="2 3" key="1">
    <citation type="submission" date="2024-11" db="EMBL/GenBank/DDBJ databases">
        <title>A near-complete genome assembly of Cinchona calisaya.</title>
        <authorList>
            <person name="Lian D.C."/>
            <person name="Zhao X.W."/>
            <person name="Wei L."/>
        </authorList>
    </citation>
    <scope>NUCLEOTIDE SEQUENCE [LARGE SCALE GENOMIC DNA]</scope>
    <source>
        <tissue evidence="2">Nenye</tissue>
    </source>
</reference>
<dbReference type="AlphaFoldDB" id="A0ABD2Z1Y7"/>
<evidence type="ECO:0000313" key="3">
    <source>
        <dbReference type="Proteomes" id="UP001630127"/>
    </source>
</evidence>
<sequence length="126" mass="14716">MCAQEQMLQFLQDNFVAIQQFVEIHKQDALNNIPINPVELPRQERREEDTTSSTQRVSHQGSQVTRTVTRQRFRSIHDRLYPRAKPNVVHREETSQPLPQIQIPNAKIMAKVELRVQQLLSHNNIG</sequence>
<protein>
    <submittedName>
        <fullName evidence="2">Uncharacterized protein</fullName>
    </submittedName>
</protein>
<keyword evidence="3" id="KW-1185">Reference proteome</keyword>
<feature type="compositionally biased region" description="Polar residues" evidence="1">
    <location>
        <begin position="51"/>
        <end position="62"/>
    </location>
</feature>
<evidence type="ECO:0000313" key="2">
    <source>
        <dbReference type="EMBL" id="KAL3513128.1"/>
    </source>
</evidence>
<feature type="region of interest" description="Disordered" evidence="1">
    <location>
        <begin position="35"/>
        <end position="72"/>
    </location>
</feature>
<accession>A0ABD2Z1Y7</accession>
<dbReference type="Proteomes" id="UP001630127">
    <property type="component" value="Unassembled WGS sequence"/>
</dbReference>
<organism evidence="2 3">
    <name type="scientific">Cinchona calisaya</name>
    <dbReference type="NCBI Taxonomy" id="153742"/>
    <lineage>
        <taxon>Eukaryota</taxon>
        <taxon>Viridiplantae</taxon>
        <taxon>Streptophyta</taxon>
        <taxon>Embryophyta</taxon>
        <taxon>Tracheophyta</taxon>
        <taxon>Spermatophyta</taxon>
        <taxon>Magnoliopsida</taxon>
        <taxon>eudicotyledons</taxon>
        <taxon>Gunneridae</taxon>
        <taxon>Pentapetalae</taxon>
        <taxon>asterids</taxon>
        <taxon>lamiids</taxon>
        <taxon>Gentianales</taxon>
        <taxon>Rubiaceae</taxon>
        <taxon>Cinchonoideae</taxon>
        <taxon>Cinchoneae</taxon>
        <taxon>Cinchona</taxon>
    </lineage>
</organism>
<comment type="caution">
    <text evidence="2">The sequence shown here is derived from an EMBL/GenBank/DDBJ whole genome shotgun (WGS) entry which is preliminary data.</text>
</comment>
<dbReference type="EMBL" id="JBJUIK010000011">
    <property type="protein sequence ID" value="KAL3513128.1"/>
    <property type="molecule type" value="Genomic_DNA"/>
</dbReference>